<sequence>MPTATNRWQKILVIKDDMSGIVQFWPSETSDAAATANGLLNWFTTFGQPTDPHAVKTFVNTATKEVTAFDWLSSTRKKHMYELHQAMEQLHREVAATSAKK</sequence>
<reference evidence="1 2" key="1">
    <citation type="submission" date="2019-06" db="EMBL/GenBank/DDBJ databases">
        <title>Genomics analysis of Aphanomyces spp. identifies a new class of oomycete effector associated with host adaptation.</title>
        <authorList>
            <person name="Gaulin E."/>
        </authorList>
    </citation>
    <scope>NUCLEOTIDE SEQUENCE [LARGE SCALE GENOMIC DNA]</scope>
    <source>
        <strain evidence="1 2">E</strain>
    </source>
</reference>
<name>A0A6A4ZR08_APHAT</name>
<gene>
    <name evidence="1" type="ORF">AaE_010014</name>
</gene>
<organism evidence="1 2">
    <name type="scientific">Aphanomyces astaci</name>
    <name type="common">Crayfish plague agent</name>
    <dbReference type="NCBI Taxonomy" id="112090"/>
    <lineage>
        <taxon>Eukaryota</taxon>
        <taxon>Sar</taxon>
        <taxon>Stramenopiles</taxon>
        <taxon>Oomycota</taxon>
        <taxon>Saprolegniomycetes</taxon>
        <taxon>Saprolegniales</taxon>
        <taxon>Verrucalvaceae</taxon>
        <taxon>Aphanomyces</taxon>
    </lineage>
</organism>
<dbReference type="Proteomes" id="UP000469452">
    <property type="component" value="Unassembled WGS sequence"/>
</dbReference>
<evidence type="ECO:0000313" key="1">
    <source>
        <dbReference type="EMBL" id="KAF0721728.1"/>
    </source>
</evidence>
<dbReference type="VEuPathDB" id="FungiDB:H257_11398"/>
<dbReference type="EMBL" id="VJMI01015979">
    <property type="protein sequence ID" value="KAF0721728.1"/>
    <property type="molecule type" value="Genomic_DNA"/>
</dbReference>
<proteinExistence type="predicted"/>
<accession>A0A6A4ZR08</accession>
<dbReference type="AlphaFoldDB" id="A0A6A4ZR08"/>
<evidence type="ECO:0000313" key="2">
    <source>
        <dbReference type="Proteomes" id="UP000469452"/>
    </source>
</evidence>
<comment type="caution">
    <text evidence="1">The sequence shown here is derived from an EMBL/GenBank/DDBJ whole genome shotgun (WGS) entry which is preliminary data.</text>
</comment>
<protein>
    <submittedName>
        <fullName evidence="1">Uncharacterized protein</fullName>
    </submittedName>
</protein>